<evidence type="ECO:0000256" key="2">
    <source>
        <dbReference type="ARBA" id="ARBA00012528"/>
    </source>
</evidence>
<feature type="domain" description="GGDEF" evidence="9">
    <location>
        <begin position="230"/>
        <end position="363"/>
    </location>
</feature>
<dbReference type="CDD" id="cd01949">
    <property type="entry name" value="GGDEF"/>
    <property type="match status" value="1"/>
</dbReference>
<evidence type="ECO:0000256" key="6">
    <source>
        <dbReference type="ARBA" id="ARBA00023136"/>
    </source>
</evidence>
<evidence type="ECO:0000313" key="11">
    <source>
        <dbReference type="Proteomes" id="UP000248925"/>
    </source>
</evidence>
<dbReference type="EMBL" id="PCDP01000039">
    <property type="protein sequence ID" value="PZM11544.1"/>
    <property type="molecule type" value="Genomic_DNA"/>
</dbReference>
<feature type="transmembrane region" description="Helical" evidence="8">
    <location>
        <begin position="30"/>
        <end position="51"/>
    </location>
</feature>
<keyword evidence="4 8" id="KW-0812">Transmembrane</keyword>
<dbReference type="InterPro" id="IPR000160">
    <property type="entry name" value="GGDEF_dom"/>
</dbReference>
<dbReference type="Proteomes" id="UP000248925">
    <property type="component" value="Unassembled WGS sequence"/>
</dbReference>
<dbReference type="GO" id="GO:0071555">
    <property type="term" value="P:cell wall organization"/>
    <property type="evidence" value="ECO:0007669"/>
    <property type="project" value="InterPro"/>
</dbReference>
<dbReference type="InterPro" id="IPR043128">
    <property type="entry name" value="Rev_trsase/Diguanyl_cyclase"/>
</dbReference>
<organism evidence="10 11">
    <name type="scientific">Rhizobium tubonense</name>
    <dbReference type="NCBI Taxonomy" id="484088"/>
    <lineage>
        <taxon>Bacteria</taxon>
        <taxon>Pseudomonadati</taxon>
        <taxon>Pseudomonadota</taxon>
        <taxon>Alphaproteobacteria</taxon>
        <taxon>Hyphomicrobiales</taxon>
        <taxon>Rhizobiaceae</taxon>
        <taxon>Rhizobium/Agrobacterium group</taxon>
        <taxon>Rhizobium</taxon>
    </lineage>
</organism>
<dbReference type="PANTHER" id="PTHR45138">
    <property type="entry name" value="REGULATORY COMPONENTS OF SENSORY TRANSDUCTION SYSTEM"/>
    <property type="match status" value="1"/>
</dbReference>
<accession>A0A2W4D201</accession>
<feature type="transmembrane region" description="Helical" evidence="8">
    <location>
        <begin position="135"/>
        <end position="156"/>
    </location>
</feature>
<comment type="caution">
    <text evidence="10">The sequence shown here is derived from an EMBL/GenBank/DDBJ whole genome shotgun (WGS) entry which is preliminary data.</text>
</comment>
<dbReference type="InterPro" id="IPR050469">
    <property type="entry name" value="Diguanylate_Cyclase"/>
</dbReference>
<feature type="transmembrane region" description="Helical" evidence="8">
    <location>
        <begin position="5"/>
        <end position="24"/>
    </location>
</feature>
<dbReference type="NCBIfam" id="TIGR00254">
    <property type="entry name" value="GGDEF"/>
    <property type="match status" value="1"/>
</dbReference>
<dbReference type="InterPro" id="IPR011620">
    <property type="entry name" value="Sig_transdc_His_kinase_LytS_TM"/>
</dbReference>
<dbReference type="GO" id="GO:0000155">
    <property type="term" value="F:phosphorelay sensor kinase activity"/>
    <property type="evidence" value="ECO:0007669"/>
    <property type="project" value="InterPro"/>
</dbReference>
<dbReference type="SMART" id="SM00267">
    <property type="entry name" value="GGDEF"/>
    <property type="match status" value="1"/>
</dbReference>
<dbReference type="Gene3D" id="3.30.70.270">
    <property type="match status" value="1"/>
</dbReference>
<comment type="subcellular location">
    <subcellularLocation>
        <location evidence="1">Cell membrane</location>
        <topology evidence="1">Multi-pass membrane protein</topology>
    </subcellularLocation>
</comment>
<dbReference type="SUPFAM" id="SSF55073">
    <property type="entry name" value="Nucleotide cyclase"/>
    <property type="match status" value="1"/>
</dbReference>
<feature type="transmembrane region" description="Helical" evidence="8">
    <location>
        <begin position="162"/>
        <end position="183"/>
    </location>
</feature>
<evidence type="ECO:0000256" key="5">
    <source>
        <dbReference type="ARBA" id="ARBA00022989"/>
    </source>
</evidence>
<keyword evidence="6 8" id="KW-0472">Membrane</keyword>
<keyword evidence="5 8" id="KW-1133">Transmembrane helix</keyword>
<evidence type="ECO:0000259" key="9">
    <source>
        <dbReference type="PROSITE" id="PS50887"/>
    </source>
</evidence>
<sequence length="364" mass="38332">MDDSWLFIGLFRGLAFSALIILAFSKVIRVTSGGLSTDICVGLLFAAAGFVSMSDPITFAPGIFYDGRVPVLALAYTFSGLPGAIITTAVIGGYRLWLGGAGATSGTIGILIVAAAGILVGRIPNRFFKLRLSKAASLGLASSLSTISIVALPHAALAMLSWRVLLSVNAVNIVGVLILHDFLSHERKGLRLFRTLERDAAVDPLTKLANRRSFDAKAANVLAPAQNPDGNYSVIMIDIDHFKSVNDTYGHDTGDGVLADVASIVSNCVRKSDVVARFGGEEIAVLLPGVDHTRAVIVAEKIRRRIEAHEFAGTNPNMRVTVSLGAAGANISTTGVEHALKAADAALYIAKRNGRNRVETALAA</sequence>
<evidence type="ECO:0000256" key="3">
    <source>
        <dbReference type="ARBA" id="ARBA00022475"/>
    </source>
</evidence>
<proteinExistence type="predicted"/>
<dbReference type="PROSITE" id="PS50887">
    <property type="entry name" value="GGDEF"/>
    <property type="match status" value="1"/>
</dbReference>
<dbReference type="EC" id="2.7.7.65" evidence="2"/>
<dbReference type="FunFam" id="3.30.70.270:FF:000001">
    <property type="entry name" value="Diguanylate cyclase domain protein"/>
    <property type="match status" value="1"/>
</dbReference>
<protein>
    <recommendedName>
        <fullName evidence="2">diguanylate cyclase</fullName>
        <ecNumber evidence="2">2.7.7.65</ecNumber>
    </recommendedName>
</protein>
<feature type="transmembrane region" description="Helical" evidence="8">
    <location>
        <begin position="71"/>
        <end position="91"/>
    </location>
</feature>
<evidence type="ECO:0000313" key="10">
    <source>
        <dbReference type="EMBL" id="PZM11544.1"/>
    </source>
</evidence>
<gene>
    <name evidence="10" type="ORF">CPY51_20160</name>
</gene>
<dbReference type="Pfam" id="PF07694">
    <property type="entry name" value="5TM-5TMR_LYT"/>
    <property type="match status" value="1"/>
</dbReference>
<dbReference type="GO" id="GO:0043709">
    <property type="term" value="P:cell adhesion involved in single-species biofilm formation"/>
    <property type="evidence" value="ECO:0007669"/>
    <property type="project" value="TreeGrafter"/>
</dbReference>
<keyword evidence="3" id="KW-1003">Cell membrane</keyword>
<dbReference type="Pfam" id="PF00990">
    <property type="entry name" value="GGDEF"/>
    <property type="match status" value="1"/>
</dbReference>
<evidence type="ECO:0000256" key="4">
    <source>
        <dbReference type="ARBA" id="ARBA00022692"/>
    </source>
</evidence>
<dbReference type="GO" id="GO:0052621">
    <property type="term" value="F:diguanylate cyclase activity"/>
    <property type="evidence" value="ECO:0007669"/>
    <property type="project" value="UniProtKB-EC"/>
</dbReference>
<dbReference type="AlphaFoldDB" id="A0A2W4D201"/>
<name>A0A2W4D201_9HYPH</name>
<reference evidence="10 11" key="1">
    <citation type="journal article" date="2018" name="Sci. Rep.">
        <title>Rhizobium tumorigenes sp. nov., a novel plant tumorigenic bacterium isolated from cane gall tumors on thornless blackberry.</title>
        <authorList>
            <person name="Kuzmanovi N."/>
            <person name="Smalla K."/>
            <person name="Gronow S."/>
            <person name="PuBawska J."/>
        </authorList>
    </citation>
    <scope>NUCLEOTIDE SEQUENCE [LARGE SCALE GENOMIC DNA]</scope>
    <source>
        <strain evidence="10 11">CCBAU 85046</strain>
    </source>
</reference>
<evidence type="ECO:0000256" key="7">
    <source>
        <dbReference type="ARBA" id="ARBA00034247"/>
    </source>
</evidence>
<comment type="catalytic activity">
    <reaction evidence="7">
        <text>2 GTP = 3',3'-c-di-GMP + 2 diphosphate</text>
        <dbReference type="Rhea" id="RHEA:24898"/>
        <dbReference type="ChEBI" id="CHEBI:33019"/>
        <dbReference type="ChEBI" id="CHEBI:37565"/>
        <dbReference type="ChEBI" id="CHEBI:58805"/>
        <dbReference type="EC" id="2.7.7.65"/>
    </reaction>
</comment>
<feature type="transmembrane region" description="Helical" evidence="8">
    <location>
        <begin position="97"/>
        <end position="123"/>
    </location>
</feature>
<dbReference type="InterPro" id="IPR029787">
    <property type="entry name" value="Nucleotide_cyclase"/>
</dbReference>
<dbReference type="RefSeq" id="WP_111162031.1">
    <property type="nucleotide sequence ID" value="NZ_PCDP01000039.1"/>
</dbReference>
<dbReference type="OrthoDB" id="9812260at2"/>
<dbReference type="GO" id="GO:0005886">
    <property type="term" value="C:plasma membrane"/>
    <property type="evidence" value="ECO:0007669"/>
    <property type="project" value="UniProtKB-SubCell"/>
</dbReference>
<dbReference type="GO" id="GO:1902201">
    <property type="term" value="P:negative regulation of bacterial-type flagellum-dependent cell motility"/>
    <property type="evidence" value="ECO:0007669"/>
    <property type="project" value="TreeGrafter"/>
</dbReference>
<keyword evidence="11" id="KW-1185">Reference proteome</keyword>
<evidence type="ECO:0000256" key="8">
    <source>
        <dbReference type="SAM" id="Phobius"/>
    </source>
</evidence>
<evidence type="ECO:0000256" key="1">
    <source>
        <dbReference type="ARBA" id="ARBA00004651"/>
    </source>
</evidence>
<dbReference type="PANTHER" id="PTHR45138:SF9">
    <property type="entry name" value="DIGUANYLATE CYCLASE DGCM-RELATED"/>
    <property type="match status" value="1"/>
</dbReference>